<dbReference type="Proteomes" id="UP000308707">
    <property type="component" value="Unassembled WGS sequence"/>
</dbReference>
<evidence type="ECO:0000313" key="3">
    <source>
        <dbReference type="Proteomes" id="UP000308707"/>
    </source>
</evidence>
<keyword evidence="1" id="KW-0732">Signal</keyword>
<evidence type="ECO:0000256" key="1">
    <source>
        <dbReference type="SAM" id="SignalP"/>
    </source>
</evidence>
<dbReference type="OrthoDB" id="69432at2"/>
<organism evidence="2 3">
    <name type="scientific">Luteimonas gilva</name>
    <dbReference type="NCBI Taxonomy" id="2572684"/>
    <lineage>
        <taxon>Bacteria</taxon>
        <taxon>Pseudomonadati</taxon>
        <taxon>Pseudomonadota</taxon>
        <taxon>Gammaproteobacteria</taxon>
        <taxon>Lysobacterales</taxon>
        <taxon>Lysobacteraceae</taxon>
        <taxon>Luteimonas</taxon>
    </lineage>
</organism>
<protein>
    <recommendedName>
        <fullName evidence="4">TraB/GumN family protein</fullName>
    </recommendedName>
</protein>
<evidence type="ECO:0000313" key="2">
    <source>
        <dbReference type="EMBL" id="TKR29522.1"/>
    </source>
</evidence>
<dbReference type="InterPro" id="IPR043749">
    <property type="entry name" value="DUF5694"/>
</dbReference>
<proteinExistence type="predicted"/>
<feature type="chain" id="PRO_5020635046" description="TraB/GumN family protein" evidence="1">
    <location>
        <begin position="25"/>
        <end position="355"/>
    </location>
</feature>
<keyword evidence="3" id="KW-1185">Reference proteome</keyword>
<comment type="caution">
    <text evidence="2">The sequence shown here is derived from an EMBL/GenBank/DDBJ whole genome shotgun (WGS) entry which is preliminary data.</text>
</comment>
<sequence>MNVRRTEWIRGLALASMLPAAAQAQIDLTALDRDMAGPRTQVLVLGTTHLSQMPKTFKPESLDALLDRLAAFKPQIVTIEAISGEQCDLAARHPSVYGADYCADTTAAKAATGLDVPAAIAETNKTLAAWPARPEPAQRRRLAALFLAANERASAYVQWLQLPAAERRAGDGLDAALVAMLEQIATRNNENYQIGARLAARLGLQRVHSVDDHTGDNIQIAEAETKAFGQAVEQAWKAGRAELDRAEAQEEKLAQERDLLPLYRFLNRPDNLRLRAEVNVGATMRAASAQHYPQIWAAGWEIRNLRMVANIRQTFRERPGVRVLSIVGSSHKPWFDAWLGQMQGVEIVDAERVLK</sequence>
<dbReference type="Pfam" id="PF18950">
    <property type="entry name" value="DUF5694"/>
    <property type="match status" value="1"/>
</dbReference>
<name>A0A4U5JJ04_9GAMM</name>
<gene>
    <name evidence="2" type="ORF">FCE95_15425</name>
</gene>
<dbReference type="RefSeq" id="WP_137267925.1">
    <property type="nucleotide sequence ID" value="NZ_SZUA01000003.1"/>
</dbReference>
<reference evidence="2 3" key="1">
    <citation type="submission" date="2019-04" db="EMBL/GenBank/DDBJ databases">
        <title>Reference strain of H23.</title>
        <authorList>
            <person name="Luo X."/>
        </authorList>
    </citation>
    <scope>NUCLEOTIDE SEQUENCE [LARGE SCALE GENOMIC DNA]</scope>
    <source>
        <strain evidence="2 3">H23</strain>
    </source>
</reference>
<accession>A0A4U5JJ04</accession>
<evidence type="ECO:0008006" key="4">
    <source>
        <dbReference type="Google" id="ProtNLM"/>
    </source>
</evidence>
<dbReference type="AlphaFoldDB" id="A0A4U5JJ04"/>
<dbReference type="EMBL" id="SZUA01000003">
    <property type="protein sequence ID" value="TKR29522.1"/>
    <property type="molecule type" value="Genomic_DNA"/>
</dbReference>
<feature type="signal peptide" evidence="1">
    <location>
        <begin position="1"/>
        <end position="24"/>
    </location>
</feature>